<gene>
    <name evidence="3" type="ORF">ACFPYI_12610</name>
</gene>
<organism evidence="3 4">
    <name type="scientific">Halomarina salina</name>
    <dbReference type="NCBI Taxonomy" id="1872699"/>
    <lineage>
        <taxon>Archaea</taxon>
        <taxon>Methanobacteriati</taxon>
        <taxon>Methanobacteriota</taxon>
        <taxon>Stenosarchaea group</taxon>
        <taxon>Halobacteria</taxon>
        <taxon>Halobacteriales</taxon>
        <taxon>Natronomonadaceae</taxon>
        <taxon>Halomarina</taxon>
    </lineage>
</organism>
<evidence type="ECO:0000256" key="2">
    <source>
        <dbReference type="SAM" id="Phobius"/>
    </source>
</evidence>
<dbReference type="Proteomes" id="UP001596099">
    <property type="component" value="Unassembled WGS sequence"/>
</dbReference>
<keyword evidence="2" id="KW-0812">Transmembrane</keyword>
<feature type="transmembrane region" description="Helical" evidence="2">
    <location>
        <begin position="34"/>
        <end position="55"/>
    </location>
</feature>
<evidence type="ECO:0000256" key="1">
    <source>
        <dbReference type="SAM" id="MobiDB-lite"/>
    </source>
</evidence>
<evidence type="ECO:0000313" key="3">
    <source>
        <dbReference type="EMBL" id="MFC5972174.1"/>
    </source>
</evidence>
<keyword evidence="2" id="KW-1133">Transmembrane helix</keyword>
<feature type="transmembrane region" description="Helical" evidence="2">
    <location>
        <begin position="140"/>
        <end position="161"/>
    </location>
</feature>
<keyword evidence="2" id="KW-0472">Membrane</keyword>
<feature type="transmembrane region" description="Helical" evidence="2">
    <location>
        <begin position="67"/>
        <end position="87"/>
    </location>
</feature>
<dbReference type="EMBL" id="JBHSQH010000001">
    <property type="protein sequence ID" value="MFC5972174.1"/>
    <property type="molecule type" value="Genomic_DNA"/>
</dbReference>
<protein>
    <submittedName>
        <fullName evidence="3">Uncharacterized protein</fullName>
    </submittedName>
</protein>
<feature type="region of interest" description="Disordered" evidence="1">
    <location>
        <begin position="1"/>
        <end position="25"/>
    </location>
</feature>
<evidence type="ECO:0000313" key="4">
    <source>
        <dbReference type="Proteomes" id="UP001596099"/>
    </source>
</evidence>
<dbReference type="RefSeq" id="WP_247415257.1">
    <property type="nucleotide sequence ID" value="NZ_JALLGW010000001.1"/>
</dbReference>
<proteinExistence type="predicted"/>
<feature type="transmembrane region" description="Helical" evidence="2">
    <location>
        <begin position="107"/>
        <end position="128"/>
    </location>
</feature>
<dbReference type="AlphaFoldDB" id="A0ABD5RPG6"/>
<keyword evidence="4" id="KW-1185">Reference proteome</keyword>
<name>A0ABD5RPG6_9EURY</name>
<reference evidence="3 4" key="1">
    <citation type="journal article" date="2019" name="Int. J. Syst. Evol. Microbiol.">
        <title>The Global Catalogue of Microorganisms (GCM) 10K type strain sequencing project: providing services to taxonomists for standard genome sequencing and annotation.</title>
        <authorList>
            <consortium name="The Broad Institute Genomics Platform"/>
            <consortium name="The Broad Institute Genome Sequencing Center for Infectious Disease"/>
            <person name="Wu L."/>
            <person name="Ma J."/>
        </authorList>
    </citation>
    <scope>NUCLEOTIDE SEQUENCE [LARGE SCALE GENOMIC DNA]</scope>
    <source>
        <strain evidence="3 4">CGMCC 1.12543</strain>
    </source>
</reference>
<accession>A0ABD5RPG6</accession>
<sequence>MNDSNGDRRRSAAESRQQERRADDADGQHEAVDWVALSPLCLLVCFAVVAAGVSVGGVTVSAGVRNLAVCVGALALTWACLRVAFRLFDHAGDGREWRPDRGVRPEYFVLVGWVVVSLVSILLLETLSSGTTRSVERYQLLFAAVAASLVLSSVVAGPLFVLTQYRHRDS</sequence>
<comment type="caution">
    <text evidence="3">The sequence shown here is derived from an EMBL/GenBank/DDBJ whole genome shotgun (WGS) entry which is preliminary data.</text>
</comment>